<evidence type="ECO:0000313" key="7">
    <source>
        <dbReference type="EMBL" id="TBU22012.1"/>
    </source>
</evidence>
<keyword evidence="3" id="KW-0547">Nucleotide-binding</keyword>
<dbReference type="Gene3D" id="3.30.200.20">
    <property type="entry name" value="Phosphorylase Kinase, domain 1"/>
    <property type="match status" value="1"/>
</dbReference>
<accession>A0A4Q9M823</accession>
<dbReference type="InterPro" id="IPR000719">
    <property type="entry name" value="Prot_kinase_dom"/>
</dbReference>
<name>A0A4Q9M823_9APHY</name>
<dbReference type="OrthoDB" id="10252171at2759"/>
<dbReference type="PROSITE" id="PS00108">
    <property type="entry name" value="PROTEIN_KINASE_ST"/>
    <property type="match status" value="1"/>
</dbReference>
<evidence type="ECO:0000256" key="1">
    <source>
        <dbReference type="ARBA" id="ARBA00022527"/>
    </source>
</evidence>
<dbReference type="SUPFAM" id="SSF56112">
    <property type="entry name" value="Protein kinase-like (PK-like)"/>
    <property type="match status" value="1"/>
</dbReference>
<dbReference type="PROSITE" id="PS50011">
    <property type="entry name" value="PROTEIN_KINASE_DOM"/>
    <property type="match status" value="1"/>
</dbReference>
<dbReference type="Proteomes" id="UP000292957">
    <property type="component" value="Unassembled WGS sequence"/>
</dbReference>
<proteinExistence type="predicted"/>
<evidence type="ECO:0000256" key="3">
    <source>
        <dbReference type="ARBA" id="ARBA00022741"/>
    </source>
</evidence>
<feature type="domain" description="Protein kinase" evidence="6">
    <location>
        <begin position="1"/>
        <end position="246"/>
    </location>
</feature>
<keyword evidence="5" id="KW-0067">ATP-binding</keyword>
<reference evidence="7" key="1">
    <citation type="submission" date="2019-01" db="EMBL/GenBank/DDBJ databases">
        <title>Draft genome sequences of three monokaryotic isolates of the white-rot basidiomycete fungus Dichomitus squalens.</title>
        <authorList>
            <consortium name="DOE Joint Genome Institute"/>
            <person name="Lopez S.C."/>
            <person name="Andreopoulos B."/>
            <person name="Pangilinan J."/>
            <person name="Lipzen A."/>
            <person name="Riley R."/>
            <person name="Ahrendt S."/>
            <person name="Ng V."/>
            <person name="Barry K."/>
            <person name="Daum C."/>
            <person name="Grigoriev I.V."/>
            <person name="Hilden K.S."/>
            <person name="Makela M.R."/>
            <person name="de Vries R.P."/>
        </authorList>
    </citation>
    <scope>NUCLEOTIDE SEQUENCE [LARGE SCALE GENOMIC DNA]</scope>
    <source>
        <strain evidence="7">OM18370.1</strain>
    </source>
</reference>
<evidence type="ECO:0000256" key="4">
    <source>
        <dbReference type="ARBA" id="ARBA00022777"/>
    </source>
</evidence>
<evidence type="ECO:0000256" key="2">
    <source>
        <dbReference type="ARBA" id="ARBA00022679"/>
    </source>
</evidence>
<protein>
    <submittedName>
        <fullName evidence="7">Kinase-like protein</fullName>
    </submittedName>
</protein>
<dbReference type="PANTHER" id="PTHR24351">
    <property type="entry name" value="RIBOSOMAL PROTEIN S6 KINASE"/>
    <property type="match status" value="1"/>
</dbReference>
<keyword evidence="4 7" id="KW-0418">Kinase</keyword>
<sequence length="328" mass="36911">MKVVRFARGLPESACAGLINELKVLALLGEERENCPPFVLQPFMVDGLWAWRSTRGNLHIVTDVCGGGSLTAYRFRLSYPSLVLVIAEIVLGLHWLHEHGIVHHDVKPGNVMVSASGHCVLGDFGGAQFLDHRGKLSRNSDSCMVMTTQFAAPEILVRLDDGQVKEYDEAVDYWSLGATIVSMVLEEDYLPGASEPAFMEFRVDKIQTQLRRRNMPDDLEDLVMDLLRMDPARRCRYPAIMQQPIFYHTNWQDVENQAQAAIPALRDIAANAHGWEYPMPKIHKSNEATVDFLAALREQRLSLAVDDSYDVDRHNAKMANCLSLGYPF</sequence>
<dbReference type="GO" id="GO:0004674">
    <property type="term" value="F:protein serine/threonine kinase activity"/>
    <property type="evidence" value="ECO:0007669"/>
    <property type="project" value="UniProtKB-KW"/>
</dbReference>
<dbReference type="SMART" id="SM00220">
    <property type="entry name" value="S_TKc"/>
    <property type="match status" value="1"/>
</dbReference>
<dbReference type="InterPro" id="IPR008271">
    <property type="entry name" value="Ser/Thr_kinase_AS"/>
</dbReference>
<dbReference type="Gene3D" id="1.10.510.10">
    <property type="entry name" value="Transferase(Phosphotransferase) domain 1"/>
    <property type="match status" value="1"/>
</dbReference>
<keyword evidence="1" id="KW-0723">Serine/threonine-protein kinase</keyword>
<evidence type="ECO:0000256" key="5">
    <source>
        <dbReference type="ARBA" id="ARBA00022840"/>
    </source>
</evidence>
<dbReference type="Pfam" id="PF00069">
    <property type="entry name" value="Pkinase"/>
    <property type="match status" value="1"/>
</dbReference>
<dbReference type="AlphaFoldDB" id="A0A4Q9M823"/>
<dbReference type="EMBL" id="ML143562">
    <property type="protein sequence ID" value="TBU22012.1"/>
    <property type="molecule type" value="Genomic_DNA"/>
</dbReference>
<gene>
    <name evidence="7" type="ORF">BD311DRAFT_782580</name>
</gene>
<dbReference type="InterPro" id="IPR011009">
    <property type="entry name" value="Kinase-like_dom_sf"/>
</dbReference>
<organism evidence="7">
    <name type="scientific">Dichomitus squalens</name>
    <dbReference type="NCBI Taxonomy" id="114155"/>
    <lineage>
        <taxon>Eukaryota</taxon>
        <taxon>Fungi</taxon>
        <taxon>Dikarya</taxon>
        <taxon>Basidiomycota</taxon>
        <taxon>Agaricomycotina</taxon>
        <taxon>Agaricomycetes</taxon>
        <taxon>Polyporales</taxon>
        <taxon>Polyporaceae</taxon>
        <taxon>Dichomitus</taxon>
    </lineage>
</organism>
<evidence type="ECO:0000259" key="6">
    <source>
        <dbReference type="PROSITE" id="PS50011"/>
    </source>
</evidence>
<keyword evidence="2" id="KW-0808">Transferase</keyword>
<dbReference type="GO" id="GO:0005524">
    <property type="term" value="F:ATP binding"/>
    <property type="evidence" value="ECO:0007669"/>
    <property type="project" value="UniProtKB-KW"/>
</dbReference>